<dbReference type="OrthoDB" id="23478at2157"/>
<dbReference type="PANTHER" id="PTHR30176:SF3">
    <property type="entry name" value="FERREDOXIN-TYPE PROTEIN NAPH"/>
    <property type="match status" value="1"/>
</dbReference>
<keyword evidence="7" id="KW-0472">Membrane</keyword>
<evidence type="ECO:0000256" key="2">
    <source>
        <dbReference type="ARBA" id="ARBA00022485"/>
    </source>
</evidence>
<keyword evidence="7" id="KW-1133">Transmembrane helix</keyword>
<dbReference type="SUPFAM" id="SSF54862">
    <property type="entry name" value="4Fe-4S ferredoxins"/>
    <property type="match status" value="1"/>
</dbReference>
<dbReference type="GO" id="GO:0051539">
    <property type="term" value="F:4 iron, 4 sulfur cluster binding"/>
    <property type="evidence" value="ECO:0007669"/>
    <property type="project" value="UniProtKB-KW"/>
</dbReference>
<dbReference type="InterPro" id="IPR017896">
    <property type="entry name" value="4Fe4S_Fe-S-bd"/>
</dbReference>
<evidence type="ECO:0000256" key="6">
    <source>
        <dbReference type="ARBA" id="ARBA00023014"/>
    </source>
</evidence>
<evidence type="ECO:0000256" key="7">
    <source>
        <dbReference type="SAM" id="Phobius"/>
    </source>
</evidence>
<dbReference type="PROSITE" id="PS00198">
    <property type="entry name" value="4FE4S_FER_1"/>
    <property type="match status" value="1"/>
</dbReference>
<keyword evidence="1" id="KW-0813">Transport</keyword>
<feature type="domain" description="4Fe-4S ferredoxin-type" evidence="8">
    <location>
        <begin position="190"/>
        <end position="220"/>
    </location>
</feature>
<evidence type="ECO:0000256" key="3">
    <source>
        <dbReference type="ARBA" id="ARBA00022723"/>
    </source>
</evidence>
<keyword evidence="6" id="KW-0411">Iron-sulfur</keyword>
<dbReference type="AlphaFoldDB" id="A0A8J7S155"/>
<feature type="domain" description="4Fe-4S ferredoxin-type" evidence="8">
    <location>
        <begin position="163"/>
        <end position="186"/>
    </location>
</feature>
<accession>A0A8J7S155</accession>
<dbReference type="Pfam" id="PF12801">
    <property type="entry name" value="Fer4_5"/>
    <property type="match status" value="2"/>
</dbReference>
<dbReference type="InterPro" id="IPR017900">
    <property type="entry name" value="4Fe4S_Fe_S_CS"/>
</dbReference>
<keyword evidence="4" id="KW-0249">Electron transport</keyword>
<evidence type="ECO:0000313" key="9">
    <source>
        <dbReference type="EMBL" id="MBP2201485.1"/>
    </source>
</evidence>
<name>A0A8J7S155_METVO</name>
<evidence type="ECO:0000256" key="4">
    <source>
        <dbReference type="ARBA" id="ARBA00022982"/>
    </source>
</evidence>
<organism evidence="9 10">
    <name type="scientific">Methanococcus voltae</name>
    <dbReference type="NCBI Taxonomy" id="2188"/>
    <lineage>
        <taxon>Archaea</taxon>
        <taxon>Methanobacteriati</taxon>
        <taxon>Methanobacteriota</taxon>
        <taxon>Methanomada group</taxon>
        <taxon>Methanococci</taxon>
        <taxon>Methanococcales</taxon>
        <taxon>Methanococcaceae</taxon>
        <taxon>Methanococcus</taxon>
    </lineage>
</organism>
<dbReference type="GO" id="GO:0046872">
    <property type="term" value="F:metal ion binding"/>
    <property type="evidence" value="ECO:0007669"/>
    <property type="project" value="UniProtKB-KW"/>
</dbReference>
<keyword evidence="3" id="KW-0479">Metal-binding</keyword>
<dbReference type="GO" id="GO:0005886">
    <property type="term" value="C:plasma membrane"/>
    <property type="evidence" value="ECO:0007669"/>
    <property type="project" value="TreeGrafter"/>
</dbReference>
<dbReference type="RefSeq" id="WP_209590969.1">
    <property type="nucleotide sequence ID" value="NZ_JAGGMU010000002.1"/>
</dbReference>
<dbReference type="PANTHER" id="PTHR30176">
    <property type="entry name" value="FERREDOXIN-TYPE PROTEIN NAPH"/>
    <property type="match status" value="1"/>
</dbReference>
<keyword evidence="7" id="KW-0812">Transmembrane</keyword>
<gene>
    <name evidence="9" type="ORF">J3E07_000897</name>
</gene>
<feature type="transmembrane region" description="Helical" evidence="7">
    <location>
        <begin position="41"/>
        <end position="64"/>
    </location>
</feature>
<dbReference type="InterPro" id="IPR051684">
    <property type="entry name" value="Electron_Trans/Redox"/>
</dbReference>
<dbReference type="PROSITE" id="PS51379">
    <property type="entry name" value="4FE4S_FER_2"/>
    <property type="match status" value="2"/>
</dbReference>
<dbReference type="GO" id="GO:0016491">
    <property type="term" value="F:oxidoreductase activity"/>
    <property type="evidence" value="ECO:0007669"/>
    <property type="project" value="UniProtKB-ARBA"/>
</dbReference>
<evidence type="ECO:0000256" key="5">
    <source>
        <dbReference type="ARBA" id="ARBA00023004"/>
    </source>
</evidence>
<dbReference type="EMBL" id="JAGGMV010000002">
    <property type="protein sequence ID" value="MBP2201485.1"/>
    <property type="molecule type" value="Genomic_DNA"/>
</dbReference>
<dbReference type="Pfam" id="PF13237">
    <property type="entry name" value="Fer4_10"/>
    <property type="match status" value="1"/>
</dbReference>
<reference evidence="9" key="1">
    <citation type="submission" date="2021-03" db="EMBL/GenBank/DDBJ databases">
        <title>Genomic Encyclopedia of Type Strains, Phase IV (KMG-V): Genome sequencing to study the core and pangenomes of soil and plant-associated prokaryotes.</title>
        <authorList>
            <person name="Whitman W."/>
        </authorList>
    </citation>
    <scope>NUCLEOTIDE SEQUENCE</scope>
    <source>
        <strain evidence="9">C4</strain>
    </source>
</reference>
<evidence type="ECO:0000259" key="8">
    <source>
        <dbReference type="PROSITE" id="PS51379"/>
    </source>
</evidence>
<comment type="caution">
    <text evidence="9">The sequence shown here is derived from an EMBL/GenBank/DDBJ whole genome shotgun (WGS) entry which is preliminary data.</text>
</comment>
<protein>
    <submittedName>
        <fullName evidence="9">Polyferredoxin</fullName>
    </submittedName>
</protein>
<keyword evidence="5" id="KW-0408">Iron</keyword>
<proteinExistence type="predicted"/>
<evidence type="ECO:0000256" key="1">
    <source>
        <dbReference type="ARBA" id="ARBA00022448"/>
    </source>
</evidence>
<feature type="transmembrane region" description="Helical" evidence="7">
    <location>
        <begin position="94"/>
        <end position="114"/>
    </location>
</feature>
<sequence>MDLKKWYAKLSKNQKNRLYLQIGALIPLLALGMTGRMVVLILLFPFMLLLGPIWCGWICPMGTLQRISGLLGKKLFGHKHNNFISKKTHEKLKYVKYFMLFGMMGFAGYYILILNGTVDFVISVFMATVVIGVILSLFNERVYCRYLCPAGAMMGLTNLIKPRTIKRDANSCVSCSKCDNSCPMGIDVSKTTELRNPHCISCNACVDSCPINDALSVKWDKKIKNIKEKVINK</sequence>
<evidence type="ECO:0000313" key="10">
    <source>
        <dbReference type="Proteomes" id="UP000740329"/>
    </source>
</evidence>
<dbReference type="Proteomes" id="UP000740329">
    <property type="component" value="Unassembled WGS sequence"/>
</dbReference>
<feature type="transmembrane region" description="Helical" evidence="7">
    <location>
        <begin position="120"/>
        <end position="138"/>
    </location>
</feature>
<dbReference type="Gene3D" id="3.30.70.20">
    <property type="match status" value="1"/>
</dbReference>
<keyword evidence="2" id="KW-0004">4Fe-4S</keyword>